<reference evidence="2" key="2">
    <citation type="submission" date="2025-08" db="UniProtKB">
        <authorList>
            <consortium name="RefSeq"/>
        </authorList>
    </citation>
    <scope>IDENTIFICATION</scope>
    <source>
        <tissue evidence="2">Leaf</tissue>
    </source>
</reference>
<organism evidence="1 2">
    <name type="scientific">Nicotiana tabacum</name>
    <name type="common">Common tobacco</name>
    <dbReference type="NCBI Taxonomy" id="4097"/>
    <lineage>
        <taxon>Eukaryota</taxon>
        <taxon>Viridiplantae</taxon>
        <taxon>Streptophyta</taxon>
        <taxon>Embryophyta</taxon>
        <taxon>Tracheophyta</taxon>
        <taxon>Spermatophyta</taxon>
        <taxon>Magnoliopsida</taxon>
        <taxon>eudicotyledons</taxon>
        <taxon>Gunneridae</taxon>
        <taxon>Pentapetalae</taxon>
        <taxon>asterids</taxon>
        <taxon>lamiids</taxon>
        <taxon>Solanales</taxon>
        <taxon>Solanaceae</taxon>
        <taxon>Nicotianoideae</taxon>
        <taxon>Nicotianeae</taxon>
        <taxon>Nicotiana</taxon>
    </lineage>
</organism>
<proteinExistence type="predicted"/>
<accession>A0AC58TDS6</accession>
<dbReference type="Proteomes" id="UP000790787">
    <property type="component" value="Chromosome 19"/>
</dbReference>
<dbReference type="RefSeq" id="XP_075095383.1">
    <property type="nucleotide sequence ID" value="XM_075239282.1"/>
</dbReference>
<keyword evidence="1" id="KW-1185">Reference proteome</keyword>
<reference evidence="1" key="1">
    <citation type="journal article" date="2014" name="Nat. Commun.">
        <title>The tobacco genome sequence and its comparison with those of tomato and potato.</title>
        <authorList>
            <person name="Sierro N."/>
            <person name="Battey J.N."/>
            <person name="Ouadi S."/>
            <person name="Bakaher N."/>
            <person name="Bovet L."/>
            <person name="Willig A."/>
            <person name="Goepfert S."/>
            <person name="Peitsch M.C."/>
            <person name="Ivanov N.V."/>
        </authorList>
    </citation>
    <scope>NUCLEOTIDE SEQUENCE [LARGE SCALE GENOMIC DNA]</scope>
</reference>
<name>A0AC58TDS6_TOBAC</name>
<gene>
    <name evidence="2" type="primary">LOC142173667</name>
</gene>
<evidence type="ECO:0000313" key="2">
    <source>
        <dbReference type="RefSeq" id="XP_075095383.1"/>
    </source>
</evidence>
<sequence length="191" mass="22057">MGNLNFLTPTRPDIYFAVQHLSQFMQKPCIPHMQAALRLLRYLKSTPDFGIFYNNSSDLSLSVYYDSDWGACLDSRKSVGGFCILRGEAVLWVGNQRNNLWCPCPLLKLNIGPRATIHIAKNPVFHKRTKHIELDCHFVRTKLNEGLLQLLHTSSATQLADMEKQLREEKKSQRQRDREVARIAIESQIFR</sequence>
<evidence type="ECO:0000313" key="1">
    <source>
        <dbReference type="Proteomes" id="UP000790787"/>
    </source>
</evidence>
<protein>
    <submittedName>
        <fullName evidence="2">Mitochondrial protein AtMg00240</fullName>
    </submittedName>
</protein>